<gene>
    <name evidence="1" type="ORF">HPB50_017958</name>
</gene>
<dbReference type="EMBL" id="CM023490">
    <property type="protein sequence ID" value="KAH6943232.1"/>
    <property type="molecule type" value="Genomic_DNA"/>
</dbReference>
<accession>A0ACB7T6S0</accession>
<evidence type="ECO:0000313" key="1">
    <source>
        <dbReference type="EMBL" id="KAH6943232.1"/>
    </source>
</evidence>
<sequence length="717" mass="80342">MMCARASRSSAPPAPLVETQPSNGSDARWLVAWRDGPLGIVRGRPGPLQSSGSHPFWYRETLTEVHGSNSNARYGGDASFSTSSWSSRVLGEPSPADRTVLVGPILGGICPTECSDYVEKLAIETHATTCTSGSLFWHPPWWFLRTLRNSGTSAEPTLSQNDAAFPHPQPLGPTQCDHSTECFDYVRQLDFYLELKRRPMQRPVRGGINQVDVEQRSGHLAIVAVLGLYRQGGSTRWRLLAVGAAAFVLLSAIGLGTALLPRGRTWTLTLYVVGKYPAVSLHPVKTAATGSGEDIATTEVSEGSGSSRRVATAAIYATTEPTGASKSTSVPKRTIAPRQVTADIDETTQTTEVTRAEVLSRSSPPTDPYPLLCTVSNRFNDESKVPPDGLCDMLFYDSLYRDDRNPAGGPYDEGAERFLALPKRMNTTRIGVSFDVEDRRFLNLRESWPRVFVPGFRKGIDDLLRRGVSDFGILNIYKKYDLHRVLIPTYLSVLQRIYARVRTKKWKQNSTTYMVVGFRFNDSARTYPKIHQIIELIEKWRWFKPSLYVAVSHISFDDWKKKPCHIVPPTVFTFPENVTRRNILYALALMDVMDHLRWTVDNNITIPMAISFTLRARLYKPENLERGPEAYNVYQKCQNHKGVIDVCRAKEAYADIPFGIAAYDVEYDVAENGCPAQNIRAGDFVRLKTLKMLRDFMRNNFTDAGLLNECLSLTYRS</sequence>
<proteinExistence type="predicted"/>
<keyword evidence="2" id="KW-1185">Reference proteome</keyword>
<organism evidence="1 2">
    <name type="scientific">Hyalomma asiaticum</name>
    <name type="common">Tick</name>
    <dbReference type="NCBI Taxonomy" id="266040"/>
    <lineage>
        <taxon>Eukaryota</taxon>
        <taxon>Metazoa</taxon>
        <taxon>Ecdysozoa</taxon>
        <taxon>Arthropoda</taxon>
        <taxon>Chelicerata</taxon>
        <taxon>Arachnida</taxon>
        <taxon>Acari</taxon>
        <taxon>Parasitiformes</taxon>
        <taxon>Ixodida</taxon>
        <taxon>Ixodoidea</taxon>
        <taxon>Ixodidae</taxon>
        <taxon>Hyalomminae</taxon>
        <taxon>Hyalomma</taxon>
    </lineage>
</organism>
<name>A0ACB7T6S0_HYAAI</name>
<comment type="caution">
    <text evidence="1">The sequence shown here is derived from an EMBL/GenBank/DDBJ whole genome shotgun (WGS) entry which is preliminary data.</text>
</comment>
<protein>
    <submittedName>
        <fullName evidence="1">Uncharacterized protein</fullName>
    </submittedName>
</protein>
<reference evidence="1" key="1">
    <citation type="submission" date="2020-05" db="EMBL/GenBank/DDBJ databases">
        <title>Large-scale comparative analyses of tick genomes elucidate their genetic diversity and vector capacities.</title>
        <authorList>
            <person name="Jia N."/>
            <person name="Wang J."/>
            <person name="Shi W."/>
            <person name="Du L."/>
            <person name="Sun Y."/>
            <person name="Zhan W."/>
            <person name="Jiang J."/>
            <person name="Wang Q."/>
            <person name="Zhang B."/>
            <person name="Ji P."/>
            <person name="Sakyi L.B."/>
            <person name="Cui X."/>
            <person name="Yuan T."/>
            <person name="Jiang B."/>
            <person name="Yang W."/>
            <person name="Lam T.T.-Y."/>
            <person name="Chang Q."/>
            <person name="Ding S."/>
            <person name="Wang X."/>
            <person name="Zhu J."/>
            <person name="Ruan X."/>
            <person name="Zhao L."/>
            <person name="Wei J."/>
            <person name="Que T."/>
            <person name="Du C."/>
            <person name="Cheng J."/>
            <person name="Dai P."/>
            <person name="Han X."/>
            <person name="Huang E."/>
            <person name="Gao Y."/>
            <person name="Liu J."/>
            <person name="Shao H."/>
            <person name="Ye R."/>
            <person name="Li L."/>
            <person name="Wei W."/>
            <person name="Wang X."/>
            <person name="Wang C."/>
            <person name="Yang T."/>
            <person name="Huo Q."/>
            <person name="Li W."/>
            <person name="Guo W."/>
            <person name="Chen H."/>
            <person name="Zhou L."/>
            <person name="Ni X."/>
            <person name="Tian J."/>
            <person name="Zhou Y."/>
            <person name="Sheng Y."/>
            <person name="Liu T."/>
            <person name="Pan Y."/>
            <person name="Xia L."/>
            <person name="Li J."/>
            <person name="Zhao F."/>
            <person name="Cao W."/>
        </authorList>
    </citation>
    <scope>NUCLEOTIDE SEQUENCE</scope>
    <source>
        <strain evidence="1">Hyas-2018</strain>
    </source>
</reference>
<dbReference type="Proteomes" id="UP000821845">
    <property type="component" value="Chromosome 10"/>
</dbReference>
<evidence type="ECO:0000313" key="2">
    <source>
        <dbReference type="Proteomes" id="UP000821845"/>
    </source>
</evidence>